<proteinExistence type="predicted"/>
<dbReference type="CDD" id="cd00371">
    <property type="entry name" value="HMA"/>
    <property type="match status" value="1"/>
</dbReference>
<dbReference type="Pfam" id="PF00403">
    <property type="entry name" value="HMA"/>
    <property type="match status" value="1"/>
</dbReference>
<comment type="caution">
    <text evidence="2">The sequence shown here is derived from an EMBL/GenBank/DDBJ whole genome shotgun (WGS) entry which is preliminary data.</text>
</comment>
<dbReference type="PROSITE" id="PS50846">
    <property type="entry name" value="HMA_2"/>
    <property type="match status" value="1"/>
</dbReference>
<reference evidence="2 3" key="1">
    <citation type="submission" date="2019-03" db="EMBL/GenBank/DDBJ databases">
        <title>Genomics of glacier-inhabiting Cryobacterium strains.</title>
        <authorList>
            <person name="Liu Q."/>
            <person name="Xin Y.-H."/>
        </authorList>
    </citation>
    <scope>NUCLEOTIDE SEQUENCE [LARGE SCALE GENOMIC DNA]</scope>
    <source>
        <strain evidence="2 3">TMT1-23-1</strain>
    </source>
</reference>
<keyword evidence="3" id="KW-1185">Reference proteome</keyword>
<accession>A0ABY2JES9</accession>
<dbReference type="InterPro" id="IPR006121">
    <property type="entry name" value="HMA_dom"/>
</dbReference>
<dbReference type="InterPro" id="IPR036163">
    <property type="entry name" value="HMA_dom_sf"/>
</dbReference>
<protein>
    <submittedName>
        <fullName evidence="2">Copper chaperone</fullName>
    </submittedName>
</protein>
<sequence length="83" mass="8169">MTTPTPSPSPSPSSLTEEFQVTGMTCQHCVGSVVAALGKLASVEAVTVDLNSGGASTVRVTSAAALDRATVGSAVTTAGYQLA</sequence>
<evidence type="ECO:0000313" key="3">
    <source>
        <dbReference type="Proteomes" id="UP000297853"/>
    </source>
</evidence>
<gene>
    <name evidence="2" type="ORF">E3T28_05370</name>
</gene>
<feature type="domain" description="HMA" evidence="1">
    <location>
        <begin position="15"/>
        <end position="83"/>
    </location>
</feature>
<evidence type="ECO:0000313" key="2">
    <source>
        <dbReference type="EMBL" id="TFD02514.1"/>
    </source>
</evidence>
<evidence type="ECO:0000259" key="1">
    <source>
        <dbReference type="PROSITE" id="PS50846"/>
    </source>
</evidence>
<dbReference type="Proteomes" id="UP000297853">
    <property type="component" value="Unassembled WGS sequence"/>
</dbReference>
<name>A0ABY2JES9_9MICO</name>
<dbReference type="Gene3D" id="3.30.70.100">
    <property type="match status" value="1"/>
</dbReference>
<dbReference type="SUPFAM" id="SSF55008">
    <property type="entry name" value="HMA, heavy metal-associated domain"/>
    <property type="match status" value="1"/>
</dbReference>
<dbReference type="EMBL" id="SOGQ01000025">
    <property type="protein sequence ID" value="TFD02514.1"/>
    <property type="molecule type" value="Genomic_DNA"/>
</dbReference>
<dbReference type="RefSeq" id="WP_134428670.1">
    <property type="nucleotide sequence ID" value="NZ_SOGQ01000025.1"/>
</dbReference>
<organism evidence="2 3">
    <name type="scientific">Cryobacterium sinapicolor</name>
    <dbReference type="NCBI Taxonomy" id="1259236"/>
    <lineage>
        <taxon>Bacteria</taxon>
        <taxon>Bacillati</taxon>
        <taxon>Actinomycetota</taxon>
        <taxon>Actinomycetes</taxon>
        <taxon>Micrococcales</taxon>
        <taxon>Microbacteriaceae</taxon>
        <taxon>Cryobacterium</taxon>
    </lineage>
</organism>